<dbReference type="Pfam" id="PF13514">
    <property type="entry name" value="AAA_27"/>
    <property type="match status" value="1"/>
</dbReference>
<accession>A0A517SRN5</accession>
<evidence type="ECO:0000313" key="4">
    <source>
        <dbReference type="EMBL" id="QDT58769.1"/>
    </source>
</evidence>
<organism evidence="4 5">
    <name type="scientific">Stieleria bergensis</name>
    <dbReference type="NCBI Taxonomy" id="2528025"/>
    <lineage>
        <taxon>Bacteria</taxon>
        <taxon>Pseudomonadati</taxon>
        <taxon>Planctomycetota</taxon>
        <taxon>Planctomycetia</taxon>
        <taxon>Pirellulales</taxon>
        <taxon>Pirellulaceae</taxon>
        <taxon>Stieleria</taxon>
    </lineage>
</organism>
<feature type="coiled-coil region" evidence="1">
    <location>
        <begin position="492"/>
        <end position="533"/>
    </location>
</feature>
<keyword evidence="1" id="KW-0175">Coiled coil</keyword>
<evidence type="ECO:0000256" key="2">
    <source>
        <dbReference type="SAM" id="MobiDB-lite"/>
    </source>
</evidence>
<feature type="coiled-coil region" evidence="1">
    <location>
        <begin position="861"/>
        <end position="895"/>
    </location>
</feature>
<sequence length="1179" mass="132461">MIIEHLYLNAFGRFKDQHLDFSAQPCRLHLVFGPNESGKTTSLRAIGDLLFGIPNSTIDNYLHPNAKMRVGATLITADGSRLSFLRRKARKDPLRDLDDNAVVAPEQLERVLGGISREAFFNQFGLTYEALRQGGEEVKRSEGHLGEILFAAGAGVSQMSEIASQLTSDLKGIFVPNGKKPPVNELISTLRRTASELRDQAVPTRRFNELQQAIEEATEQAEEFSQQHRSLEKQRKRNQAIVEALAIINEWDEVCRQLDELKGVKELDADFAPKSQATQLELKNSQDRLQADKDRMDQKQQDRQSCHFDQAVIDQSEPIEKLYGEFTLRNQRQADVEQSEAKLQQLAADLVQQLTGLQIPARQPDDVAALLTQADQLTVTIARNELTDRVRSHQADWQAQQKAETDHREATRHMEDCQLQLTETPDDQGGLRLDIVLREIGASAVLLDSESERLQRCQSVTSQCQKLLRQLNLPQFSVSEVVKLPLPTDEQVQSLESQIKDSEKRLQQERLKLEGSQARQEEVRLQLDELRRESQVPTQQDLQSARQERDETVNGLVTVAADQLVPAVDQVRQKINSADVVIDRMRADQEAVTTCSMLQDDLDDLAKKIQEQQQCVDRAIETTDQVTKKWDALWSERSIDAQSPAKMKQWLGTFADLLSKHDELQSAEQEHQTVLRQIQDATLRLTDVIEVSEANQQPGESGDPDRIRQQFQVIYDQAQEQNVVLSEIRDQRKTRQAALQQAEADLTKKSQDLDQANRGWKQWQQGWQEALDALAVGLSDAAQAAIGALKPEAMLQHLEQRDLVQSTAEQIRSTQQAIANLQLQVQHYDQQVTKLAGLLLGQAEQPVSELIRALKSSLDQSLEQQRRSKVLDQEIKQLEQALAKGSDEVREGTNQLEALCKQAEVAGPDDLDKVARQAQQKRKAIDSHDQLRRHLQSLAADLSVDEFVQHVHAADVDQVRASIDQLADEMELLKPQKDRALEERGARLTERDAIQGDRGAADLKQDYELQLSKLRDLTADYAKLSIAQRLLKQTLEHYRSEHQSPILALACSAFAKLTEGRYQGLVPGEDSKGNPVLYGHRGGDDEWVPMGKMSVGTADAVFLALRIASIEHQLGSGVVMPVVIDDCLVQLDDQRAGAALQVLADLATQTQVILFTHHQHLLDLAGSTLNADQFHTHVL</sequence>
<evidence type="ECO:0000256" key="1">
    <source>
        <dbReference type="SAM" id="Coils"/>
    </source>
</evidence>
<feature type="coiled-coil region" evidence="1">
    <location>
        <begin position="804"/>
        <end position="831"/>
    </location>
</feature>
<dbReference type="PANTHER" id="PTHR41259">
    <property type="entry name" value="DOUBLE-STRAND BREAK REPAIR RAD50 ATPASE, PUTATIVE-RELATED"/>
    <property type="match status" value="1"/>
</dbReference>
<dbReference type="AlphaFoldDB" id="A0A517SRN5"/>
<dbReference type="InterPro" id="IPR038734">
    <property type="entry name" value="YhaN_AAA"/>
</dbReference>
<feature type="coiled-coil region" evidence="1">
    <location>
        <begin position="725"/>
        <end position="759"/>
    </location>
</feature>
<dbReference type="Gene3D" id="3.40.50.300">
    <property type="entry name" value="P-loop containing nucleotide triphosphate hydrolases"/>
    <property type="match status" value="2"/>
</dbReference>
<reference evidence="4 5" key="1">
    <citation type="submission" date="2019-02" db="EMBL/GenBank/DDBJ databases">
        <title>Deep-cultivation of Planctomycetes and their phenomic and genomic characterization uncovers novel biology.</title>
        <authorList>
            <person name="Wiegand S."/>
            <person name="Jogler M."/>
            <person name="Boedeker C."/>
            <person name="Pinto D."/>
            <person name="Vollmers J."/>
            <person name="Rivas-Marin E."/>
            <person name="Kohn T."/>
            <person name="Peeters S.H."/>
            <person name="Heuer A."/>
            <person name="Rast P."/>
            <person name="Oberbeckmann S."/>
            <person name="Bunk B."/>
            <person name="Jeske O."/>
            <person name="Meyerdierks A."/>
            <person name="Storesund J.E."/>
            <person name="Kallscheuer N."/>
            <person name="Luecker S."/>
            <person name="Lage O.M."/>
            <person name="Pohl T."/>
            <person name="Merkel B.J."/>
            <person name="Hornburger P."/>
            <person name="Mueller R.-W."/>
            <person name="Bruemmer F."/>
            <person name="Labrenz M."/>
            <person name="Spormann A.M."/>
            <person name="Op den Camp H."/>
            <person name="Overmann J."/>
            <person name="Amann R."/>
            <person name="Jetten M.S.M."/>
            <person name="Mascher T."/>
            <person name="Medema M.H."/>
            <person name="Devos D.P."/>
            <person name="Kaster A.-K."/>
            <person name="Ovreas L."/>
            <person name="Rohde M."/>
            <person name="Galperin M.Y."/>
            <person name="Jogler C."/>
        </authorList>
    </citation>
    <scope>NUCLEOTIDE SEQUENCE [LARGE SCALE GENOMIC DNA]</scope>
    <source>
        <strain evidence="4 5">SV_7m_r</strain>
    </source>
</reference>
<proteinExistence type="predicted"/>
<feature type="region of interest" description="Disordered" evidence="2">
    <location>
        <begin position="278"/>
        <end position="304"/>
    </location>
</feature>
<protein>
    <recommendedName>
        <fullName evidence="3">YhaN AAA domain-containing protein</fullName>
    </recommendedName>
</protein>
<dbReference type="OrthoDB" id="9764467at2"/>
<feature type="domain" description="YhaN AAA" evidence="3">
    <location>
        <begin position="1"/>
        <end position="205"/>
    </location>
</feature>
<keyword evidence="5" id="KW-1185">Reference proteome</keyword>
<dbReference type="RefSeq" id="WP_145270154.1">
    <property type="nucleotide sequence ID" value="NZ_CP036272.1"/>
</dbReference>
<dbReference type="InterPro" id="IPR027417">
    <property type="entry name" value="P-loop_NTPase"/>
</dbReference>
<dbReference type="PANTHER" id="PTHR41259:SF1">
    <property type="entry name" value="DOUBLE-STRAND BREAK REPAIR RAD50 ATPASE, PUTATIVE-RELATED"/>
    <property type="match status" value="1"/>
</dbReference>
<evidence type="ECO:0000259" key="3">
    <source>
        <dbReference type="Pfam" id="PF13514"/>
    </source>
</evidence>
<dbReference type="EMBL" id="CP036272">
    <property type="protein sequence ID" value="QDT58769.1"/>
    <property type="molecule type" value="Genomic_DNA"/>
</dbReference>
<feature type="coiled-coil region" evidence="1">
    <location>
        <begin position="207"/>
        <end position="234"/>
    </location>
</feature>
<gene>
    <name evidence="4" type="ORF">SV7mr_12690</name>
</gene>
<feature type="compositionally biased region" description="Basic and acidic residues" evidence="2">
    <location>
        <begin position="284"/>
        <end position="304"/>
    </location>
</feature>
<name>A0A517SRN5_9BACT</name>
<dbReference type="Proteomes" id="UP000315003">
    <property type="component" value="Chromosome"/>
</dbReference>
<evidence type="ECO:0000313" key="5">
    <source>
        <dbReference type="Proteomes" id="UP000315003"/>
    </source>
</evidence>
<dbReference type="SUPFAM" id="SSF52540">
    <property type="entry name" value="P-loop containing nucleoside triphosphate hydrolases"/>
    <property type="match status" value="1"/>
</dbReference>